<dbReference type="EMBL" id="CADIJZ010000043">
    <property type="protein sequence ID" value="CAB3740405.1"/>
    <property type="molecule type" value="Genomic_DNA"/>
</dbReference>
<evidence type="ECO:0000313" key="1">
    <source>
        <dbReference type="EMBL" id="CAB3740405.1"/>
    </source>
</evidence>
<reference evidence="1 2" key="1">
    <citation type="submission" date="2020-04" db="EMBL/GenBank/DDBJ databases">
        <authorList>
            <person name="De Canck E."/>
        </authorList>
    </citation>
    <scope>NUCLEOTIDE SEQUENCE [LARGE SCALE GENOMIC DNA]</scope>
    <source>
        <strain evidence="1 2">LMG 27174</strain>
    </source>
</reference>
<sequence>MPTPSATLFMALTCNDVGQYKATLLVNRLNLLMGTNWKAEPRRVDSKLNLYADMVIGCVDSSHSMSALRCRVTAALKSFCVAPAGRPLL</sequence>
<protein>
    <submittedName>
        <fullName evidence="1">Uncharacterized protein</fullName>
    </submittedName>
</protein>
<accession>A0A6J5CNG2</accession>
<organism evidence="1 2">
    <name type="scientific">Paraburkholderia rhynchosiae</name>
    <dbReference type="NCBI Taxonomy" id="487049"/>
    <lineage>
        <taxon>Bacteria</taxon>
        <taxon>Pseudomonadati</taxon>
        <taxon>Pseudomonadota</taxon>
        <taxon>Betaproteobacteria</taxon>
        <taxon>Burkholderiales</taxon>
        <taxon>Burkholderiaceae</taxon>
        <taxon>Paraburkholderia</taxon>
    </lineage>
</organism>
<gene>
    <name evidence="1" type="ORF">LMG27174_06645</name>
</gene>
<proteinExistence type="predicted"/>
<dbReference type="AlphaFoldDB" id="A0A6J5CNG2"/>
<evidence type="ECO:0000313" key="2">
    <source>
        <dbReference type="Proteomes" id="UP000494205"/>
    </source>
</evidence>
<name>A0A6J5CNG2_9BURK</name>
<dbReference type="Proteomes" id="UP000494205">
    <property type="component" value="Unassembled WGS sequence"/>
</dbReference>